<dbReference type="Proteomes" id="UP000494135">
    <property type="component" value="Unassembled WGS sequence"/>
</dbReference>
<reference evidence="1 2" key="1">
    <citation type="submission" date="2020-04" db="EMBL/GenBank/DDBJ databases">
        <authorList>
            <person name="De Canck E."/>
        </authorList>
    </citation>
    <scope>NUCLEOTIDE SEQUENCE [LARGE SCALE GENOMIC DNA]</scope>
    <source>
        <strain evidence="1 2">LMG 29660</strain>
    </source>
</reference>
<protein>
    <submittedName>
        <fullName evidence="1">Uncharacterized protein</fullName>
    </submittedName>
</protein>
<dbReference type="AlphaFoldDB" id="A0A6J5E8L3"/>
<name>A0A6J5E8L3_9BURK</name>
<evidence type="ECO:0000313" key="2">
    <source>
        <dbReference type="Proteomes" id="UP000494135"/>
    </source>
</evidence>
<organism evidence="1 2">
    <name type="scientific">Burkholderia puraquae</name>
    <dbReference type="NCBI Taxonomy" id="1904757"/>
    <lineage>
        <taxon>Bacteria</taxon>
        <taxon>Pseudomonadati</taxon>
        <taxon>Pseudomonadota</taxon>
        <taxon>Betaproteobacteria</taxon>
        <taxon>Burkholderiales</taxon>
        <taxon>Burkholderiaceae</taxon>
        <taxon>Burkholderia</taxon>
        <taxon>Burkholderia cepacia complex</taxon>
    </lineage>
</organism>
<gene>
    <name evidence="1" type="ORF">LMG29660_04597</name>
</gene>
<sequence length="227" mass="24582">MTRTKRSVSHEDPATEIQPKRAWWREMSSKAVVAIVASTGGVLAATYNDALTTFIKPGLANAWAWTQDRVAPMADDKLIGVGLTFYIPPNVDKGRSAEGVSVTLWPERCKRPGGVSIKKAYGDGERDSYTNAIVGVSCRASGRTLVTLTPESGTAVTIYDGIPKDGEQIVFTGVPGSYYAGIVSLYWLDKKMPDGPWVPVNKCQLTNTCAEELRKDVERLGGANNVK</sequence>
<dbReference type="EMBL" id="CADIKG010000012">
    <property type="protein sequence ID" value="CAB3762869.1"/>
    <property type="molecule type" value="Genomic_DNA"/>
</dbReference>
<accession>A0A6J5E8L3</accession>
<evidence type="ECO:0000313" key="1">
    <source>
        <dbReference type="EMBL" id="CAB3762869.1"/>
    </source>
</evidence>
<proteinExistence type="predicted"/>